<dbReference type="HOGENOM" id="CLU_001114_3_1_9"/>
<feature type="domain" description="UvrD-like helicase ATP-binding" evidence="16">
    <location>
        <begin position="23"/>
        <end position="533"/>
    </location>
</feature>
<dbReference type="EC" id="3.1.-.-" evidence="13"/>
<dbReference type="GO" id="GO:0016887">
    <property type="term" value="F:ATP hydrolysis activity"/>
    <property type="evidence" value="ECO:0007669"/>
    <property type="project" value="RHEA"/>
</dbReference>
<comment type="catalytic activity">
    <reaction evidence="11 13">
        <text>Couples ATP hydrolysis with the unwinding of duplex DNA by translocating in the 3'-5' direction.</text>
        <dbReference type="EC" id="5.6.2.4"/>
    </reaction>
</comment>
<dbReference type="SUPFAM" id="SSF52540">
    <property type="entry name" value="P-loop containing nucleoside triphosphate hydrolases"/>
    <property type="match status" value="1"/>
</dbReference>
<dbReference type="GO" id="GO:0000724">
    <property type="term" value="P:double-strand break repair via homologous recombination"/>
    <property type="evidence" value="ECO:0007669"/>
    <property type="project" value="UniProtKB-UniRule"/>
</dbReference>
<dbReference type="Pfam" id="PF12705">
    <property type="entry name" value="PDDEXK_1"/>
    <property type="match status" value="1"/>
</dbReference>
<feature type="region of interest" description="Disordered" evidence="15">
    <location>
        <begin position="484"/>
        <end position="516"/>
    </location>
</feature>
<evidence type="ECO:0000256" key="10">
    <source>
        <dbReference type="ARBA" id="ARBA00023235"/>
    </source>
</evidence>
<dbReference type="GO" id="GO:0033202">
    <property type="term" value="C:DNA helicase complex"/>
    <property type="evidence" value="ECO:0007669"/>
    <property type="project" value="TreeGrafter"/>
</dbReference>
<feature type="region of interest" description="Disordered" evidence="15">
    <location>
        <begin position="1181"/>
        <end position="1230"/>
    </location>
</feature>
<dbReference type="GO" id="GO:0005829">
    <property type="term" value="C:cytosol"/>
    <property type="evidence" value="ECO:0007669"/>
    <property type="project" value="TreeGrafter"/>
</dbReference>
<keyword evidence="10 13" id="KW-0413">Isomerase</keyword>
<comment type="function">
    <text evidence="13">The heterodimer acts as both an ATP-dependent DNA helicase and an ATP-dependent, dual-direction single-stranded exonuclease. Recognizes the chi site generating a DNA molecule suitable for the initiation of homologous recombination. The AddA nuclease domain is required for chi fragment generation; this subunit has the helicase and 3' -&gt; 5' nuclease activities.</text>
</comment>
<keyword evidence="5 13" id="KW-0347">Helicase</keyword>
<dbReference type="InterPro" id="IPR038726">
    <property type="entry name" value="PDDEXK_AddAB-type"/>
</dbReference>
<keyword evidence="6 13" id="KW-0269">Exonuclease</keyword>
<feature type="binding site" evidence="14">
    <location>
        <begin position="44"/>
        <end position="51"/>
    </location>
    <ligand>
        <name>ATP</name>
        <dbReference type="ChEBI" id="CHEBI:30616"/>
    </ligand>
</feature>
<evidence type="ECO:0000256" key="3">
    <source>
        <dbReference type="ARBA" id="ARBA00022763"/>
    </source>
</evidence>
<evidence type="ECO:0000256" key="1">
    <source>
        <dbReference type="ARBA" id="ARBA00022722"/>
    </source>
</evidence>
<dbReference type="SUPFAM" id="SSF52980">
    <property type="entry name" value="Restriction endonuclease-like"/>
    <property type="match status" value="1"/>
</dbReference>
<dbReference type="Gene3D" id="3.90.320.10">
    <property type="match status" value="1"/>
</dbReference>
<feature type="region of interest" description="Disordered" evidence="15">
    <location>
        <begin position="592"/>
        <end position="692"/>
    </location>
</feature>
<feature type="compositionally biased region" description="Gly residues" evidence="15">
    <location>
        <begin position="1198"/>
        <end position="1209"/>
    </location>
</feature>
<dbReference type="KEGG" id="tmr:Tmar_0785"/>
<dbReference type="EMBL" id="CP002344">
    <property type="protein sequence ID" value="ADU50900.1"/>
    <property type="molecule type" value="Genomic_DNA"/>
</dbReference>
<gene>
    <name evidence="13" type="primary">addA</name>
    <name evidence="18" type="ordered locus">Tmar_0785</name>
</gene>
<dbReference type="InterPro" id="IPR011335">
    <property type="entry name" value="Restrct_endonuc-II-like"/>
</dbReference>
<dbReference type="PROSITE" id="PS51217">
    <property type="entry name" value="UVRD_HELICASE_CTER"/>
    <property type="match status" value="1"/>
</dbReference>
<accession>E6SIJ4</accession>
<dbReference type="GO" id="GO:0003690">
    <property type="term" value="F:double-stranded DNA binding"/>
    <property type="evidence" value="ECO:0007669"/>
    <property type="project" value="UniProtKB-UniRule"/>
</dbReference>
<keyword evidence="19" id="KW-1185">Reference proteome</keyword>
<dbReference type="EC" id="5.6.2.4" evidence="13"/>
<proteinExistence type="inferred from homology"/>
<dbReference type="CDD" id="cd17932">
    <property type="entry name" value="DEXQc_UvrD"/>
    <property type="match status" value="1"/>
</dbReference>
<dbReference type="Proteomes" id="UP000008915">
    <property type="component" value="Chromosome"/>
</dbReference>
<reference evidence="18 19" key="1">
    <citation type="journal article" date="2010" name="Stand. Genomic Sci.">
        <title>Complete genome sequence of Thermaerobacter marianensis type strain (7p75a).</title>
        <authorList>
            <person name="Han C."/>
            <person name="Gu W."/>
            <person name="Zhang X."/>
            <person name="Lapidus A."/>
            <person name="Nolan M."/>
            <person name="Copeland A."/>
            <person name="Lucas S."/>
            <person name="Del Rio T.G."/>
            <person name="Tice H."/>
            <person name="Cheng J.F."/>
            <person name="Tapia R."/>
            <person name="Goodwin L."/>
            <person name="Pitluck S."/>
            <person name="Pagani I."/>
            <person name="Ivanova N."/>
            <person name="Mavromatis K."/>
            <person name="Mikhailova N."/>
            <person name="Pati A."/>
            <person name="Chen A."/>
            <person name="Palaniappan K."/>
            <person name="Land M."/>
            <person name="Hauser L."/>
            <person name="Chang Y.J."/>
            <person name="Jeffries C.D."/>
            <person name="Schneider S."/>
            <person name="Rohde M."/>
            <person name="Goker M."/>
            <person name="Pukall R."/>
            <person name="Woyke T."/>
            <person name="Bristow J."/>
            <person name="Eisen J.A."/>
            <person name="Markowitz V."/>
            <person name="Hugenholtz P."/>
            <person name="Kyrpides N.C."/>
            <person name="Klenk H.P."/>
            <person name="Detter J.C."/>
        </authorList>
    </citation>
    <scope>NUCLEOTIDE SEQUENCE [LARGE SCALE GENOMIC DNA]</scope>
    <source>
        <strain evidence="19">ATCC 700841 / DSM 12885 / JCM 10246 / 7p75a</strain>
    </source>
</reference>
<keyword evidence="8 13" id="KW-0238">DNA-binding</keyword>
<feature type="region of interest" description="Disordered" evidence="15">
    <location>
        <begin position="1"/>
        <end position="24"/>
    </location>
</feature>
<evidence type="ECO:0000256" key="6">
    <source>
        <dbReference type="ARBA" id="ARBA00022839"/>
    </source>
</evidence>
<dbReference type="PANTHER" id="PTHR11070">
    <property type="entry name" value="UVRD / RECB / PCRA DNA HELICASE FAMILY MEMBER"/>
    <property type="match status" value="1"/>
</dbReference>
<feature type="compositionally biased region" description="Gly residues" evidence="15">
    <location>
        <begin position="640"/>
        <end position="654"/>
    </location>
</feature>
<comment type="similarity">
    <text evidence="13">Belongs to the helicase family. AddA subfamily.</text>
</comment>
<dbReference type="Pfam" id="PF00580">
    <property type="entry name" value="UvrD-helicase"/>
    <property type="match status" value="1"/>
</dbReference>
<dbReference type="STRING" id="644966.Tmar_0785"/>
<evidence type="ECO:0000256" key="9">
    <source>
        <dbReference type="ARBA" id="ARBA00023204"/>
    </source>
</evidence>
<dbReference type="eggNOG" id="COG1074">
    <property type="taxonomic scope" value="Bacteria"/>
</dbReference>
<dbReference type="PROSITE" id="PS51198">
    <property type="entry name" value="UVRD_HELICASE_ATP_BIND"/>
    <property type="match status" value="1"/>
</dbReference>
<keyword evidence="3 13" id="KW-0227">DNA damage</keyword>
<dbReference type="InterPro" id="IPR014152">
    <property type="entry name" value="AddA"/>
</dbReference>
<comment type="subunit">
    <text evidence="13">Heterodimer of AddA and AddB/RexB.</text>
</comment>
<evidence type="ECO:0000256" key="13">
    <source>
        <dbReference type="HAMAP-Rule" id="MF_01451"/>
    </source>
</evidence>
<dbReference type="InterPro" id="IPR000212">
    <property type="entry name" value="DNA_helicase_UvrD/REP"/>
</dbReference>
<feature type="compositionally biased region" description="Acidic residues" evidence="15">
    <location>
        <begin position="679"/>
        <end position="692"/>
    </location>
</feature>
<feature type="compositionally biased region" description="Gly residues" evidence="15">
    <location>
        <begin position="493"/>
        <end position="511"/>
    </location>
</feature>
<dbReference type="InterPro" id="IPR011604">
    <property type="entry name" value="PDDEXK-like_dom_sf"/>
</dbReference>
<keyword evidence="2 13" id="KW-0547">Nucleotide-binding</keyword>
<dbReference type="InterPro" id="IPR014016">
    <property type="entry name" value="UvrD-like_ATP-bd"/>
</dbReference>
<evidence type="ECO:0000259" key="16">
    <source>
        <dbReference type="PROSITE" id="PS51198"/>
    </source>
</evidence>
<keyword evidence="1 13" id="KW-0540">Nuclease</keyword>
<feature type="region of interest" description="Disordered" evidence="15">
    <location>
        <begin position="1137"/>
        <end position="1166"/>
    </location>
</feature>
<evidence type="ECO:0000256" key="5">
    <source>
        <dbReference type="ARBA" id="ARBA00022806"/>
    </source>
</evidence>
<evidence type="ECO:0000256" key="2">
    <source>
        <dbReference type="ARBA" id="ARBA00022741"/>
    </source>
</evidence>
<comment type="catalytic activity">
    <reaction evidence="12 13">
        <text>ATP + H2O = ADP + phosphate + H(+)</text>
        <dbReference type="Rhea" id="RHEA:13065"/>
        <dbReference type="ChEBI" id="CHEBI:15377"/>
        <dbReference type="ChEBI" id="CHEBI:15378"/>
        <dbReference type="ChEBI" id="CHEBI:30616"/>
        <dbReference type="ChEBI" id="CHEBI:43474"/>
        <dbReference type="ChEBI" id="CHEBI:456216"/>
        <dbReference type="EC" id="5.6.2.4"/>
    </reaction>
</comment>
<evidence type="ECO:0000256" key="4">
    <source>
        <dbReference type="ARBA" id="ARBA00022801"/>
    </source>
</evidence>
<dbReference type="InterPro" id="IPR027417">
    <property type="entry name" value="P-loop_NTPase"/>
</dbReference>
<dbReference type="Gene3D" id="3.40.50.300">
    <property type="entry name" value="P-loop containing nucleotide triphosphate hydrolases"/>
    <property type="match status" value="4"/>
</dbReference>
<dbReference type="FunFam" id="3.40.50.300:FF:001236">
    <property type="entry name" value="ATP-dependent helicase/nuclease subunit A"/>
    <property type="match status" value="1"/>
</dbReference>
<sequence length="1504" mass="161804">MTVPEPSRQEPVAQDAAGSSAERAWTGEQRQAIALRGTSLLVSAAAGAGKTTVLVERIVQRLLDPADPLDVDRLLVVTFTEAAATQMKDRIRERLELAIAQRPNDMHLRRQLALLGRASISTVHSFCLRIVRQYFYRLGLDPAAKVAGEHESQLLRYEVLDELFERRYAAAAGDFLALVEAYGGRRNDESLRQLVLSVYESAISRPRPGAWLDGLARRYREAAADLDHSAWFQTLRDGVVRQLRQYATRLAAVAAQCRQPGGPAVWADTIEGDARRLAAVADEAAGAGCDGLLQALQQADTWPRLPQRPRGEAENPHHNRLKGEREAVKKAIAGWRKGLWSRPAADLAAELQRLEPYVTTLVDLVKEFAASLEAAKRDRGLMDFSDMEHYALRVLAEDVEADVLQPSDVARELRRFYQEVLVDEYQDINPLQDAILRLVARDGEEEGAGPNLFMVGDVKQSIYAFRQAEPGLFLERYRTYAPAPPVPAQDGAPGEGVAGGDGAGGAGGPSPAGGPCPAAGGWRVELNANFRSRASIVEAVNDVFARIMVPDLGGLAYDDAARLRPRATFPEPPAGVPAGDAPVEVYVLERKPDALDGDLPDRLATGDSPRTVPEAGRGDRTEGSLPGAGTEPGTKDGEGVRAGTGGATRTGVGTGALAADGTGVQRVRGEGAVGGDGGGEGEDDGADEEGDEQVDLTALEREALLVARRIRDLVEGGPGRPPLHVWDSDLKRYRPVRYRDVVVLLRSAKGRAAVFVDVLSRHGVPVYTRSGSGYLAAPEVEMVLALLQVLDNPRQDIPLAAVLRSPVVGLDAANLARIRLAARDTNFYEAACRVAGWDPDREEPAAAADPATTASGGHGELAKRLRTFFADLARWRGYARRWPLSRVIQKIYDETGLLTFVAALPGGEQRRANLEALRERARQFDRFARQGLFRFLRFIERLRERGDDLATAPALGENDDVVRVMTIHQSKGLEFPVVVVADLGARFRFEREQALFHRELGLGLKVADPQLRIRYPSLAYEAVRAGQRLDTLAEELRILYVALTRAKERLILVGSADDLPKTAAGWWAAAGDGQGGGTGPQPLPAATLERARSYLDWLATALIHHPDAAPLRQLAAAAGAAGVSVNGPAGGWASGAGNAAADGSAGGVVDGSEGDGGDSGKGAAAHGWRSRWSWTVILRPAGTGEPATGEAGEPAPGEEGGPGGCDPSGPGGPQPVPAWLGPLLRGEPLPPGTVDDEAVEALRRRLAWRYPFAALANRFAKRSVSELKRQADPEWQEFPLPADLRRGLRRPRLGEDGAAVPAPHPEPALTGAERGTATHRVLQHLDLAGPLDAQAIARQVEAMVHRQLLTRAEAQVVDSEALARFFASPLGQRLRRAPSRVHREWMFTLGVPAKALYPDLAGALDSQEPAPFGAAKAADPPSASPGDDLVVVQGIVDCFVEEDDGLLLLDFKTDEPRGRPLDELVALYAGQIRFYRRALAEITGRPVKEAYLYFLAVDQAVPVT</sequence>
<evidence type="ECO:0000313" key="19">
    <source>
        <dbReference type="Proteomes" id="UP000008915"/>
    </source>
</evidence>
<evidence type="ECO:0000256" key="12">
    <source>
        <dbReference type="ARBA" id="ARBA00048988"/>
    </source>
</evidence>
<evidence type="ECO:0000313" key="18">
    <source>
        <dbReference type="EMBL" id="ADU50900.1"/>
    </source>
</evidence>
<dbReference type="PANTHER" id="PTHR11070:SF48">
    <property type="entry name" value="ATP-DEPENDENT HELICASE_NUCLEASE SUBUNIT A"/>
    <property type="match status" value="1"/>
</dbReference>
<evidence type="ECO:0000256" key="7">
    <source>
        <dbReference type="ARBA" id="ARBA00022840"/>
    </source>
</evidence>
<evidence type="ECO:0000256" key="8">
    <source>
        <dbReference type="ARBA" id="ARBA00023125"/>
    </source>
</evidence>
<reference evidence="19" key="2">
    <citation type="journal article" date="2010" name="Stand. Genomic Sci.">
        <title>Complete genome sequence of Thermaerobacter marianensis type strain (7p75aT).</title>
        <authorList>
            <person name="Han C."/>
            <person name="Gu W."/>
            <person name="Zhang X."/>
            <person name="Lapidus A."/>
            <person name="Nolan M."/>
            <person name="Copeland A."/>
            <person name="Lucas S."/>
            <person name="Glavina Del Rio T."/>
            <person name="Tice H."/>
            <person name="Cheng J."/>
            <person name="Tapia R."/>
            <person name="Goodwin L."/>
            <person name="Pitluck S."/>
            <person name="Pagani I."/>
            <person name="Ivanova N."/>
            <person name="Mavromatis K."/>
            <person name="Mikhailova N."/>
            <person name="Pati A."/>
            <person name="Chen A."/>
            <person name="Palaniappan K."/>
            <person name="Land M."/>
            <person name="Hauser L."/>
            <person name="Chang Y."/>
            <person name="Jeffries C."/>
            <person name="Schneider S."/>
            <person name="Rohde M."/>
            <person name="Goker M."/>
            <person name="Pukall R."/>
            <person name="Woyke T."/>
            <person name="Bristow J."/>
            <person name="Eisen J."/>
            <person name="Markowitz V."/>
            <person name="Hugenholtz P."/>
            <person name="Kyrpides N."/>
            <person name="Klenk H."/>
            <person name="Detter J."/>
        </authorList>
    </citation>
    <scope>NUCLEOTIDE SEQUENCE [LARGE SCALE GENOMIC DNA]</scope>
    <source>
        <strain evidence="19">ATCC 700841 / DSM 12885 / JCM 10246 / 7p75a</strain>
    </source>
</reference>
<evidence type="ECO:0000259" key="17">
    <source>
        <dbReference type="PROSITE" id="PS51217"/>
    </source>
</evidence>
<dbReference type="HAMAP" id="MF_01451">
    <property type="entry name" value="AddA"/>
    <property type="match status" value="1"/>
</dbReference>
<evidence type="ECO:0000256" key="14">
    <source>
        <dbReference type="PROSITE-ProRule" id="PRU00560"/>
    </source>
</evidence>
<comment type="cofactor">
    <cofactor evidence="13">
        <name>Mg(2+)</name>
        <dbReference type="ChEBI" id="CHEBI:18420"/>
    </cofactor>
</comment>
<dbReference type="RefSeq" id="WP_013495205.1">
    <property type="nucleotide sequence ID" value="NC_014831.1"/>
</dbReference>
<protein>
    <recommendedName>
        <fullName evidence="13">ATP-dependent helicase/nuclease subunit A</fullName>
        <ecNumber evidence="13">3.1.-.-</ecNumber>
        <ecNumber evidence="13">5.6.2.4</ecNumber>
    </recommendedName>
    <alternativeName>
        <fullName evidence="13">ATP-dependent helicase/nuclease AddA</fullName>
    </alternativeName>
    <alternativeName>
        <fullName evidence="13">DNA 3'-5' helicase AddA</fullName>
    </alternativeName>
</protein>
<feature type="compositionally biased region" description="Low complexity" evidence="15">
    <location>
        <begin position="1181"/>
        <end position="1197"/>
    </location>
</feature>
<dbReference type="Pfam" id="PF13361">
    <property type="entry name" value="UvrD_C"/>
    <property type="match status" value="1"/>
</dbReference>
<dbReference type="GO" id="GO:0008408">
    <property type="term" value="F:3'-5' exonuclease activity"/>
    <property type="evidence" value="ECO:0007669"/>
    <property type="project" value="UniProtKB-UniRule"/>
</dbReference>
<keyword evidence="4 13" id="KW-0378">Hydrolase</keyword>
<organism evidence="18 19">
    <name type="scientific">Thermaerobacter marianensis (strain ATCC 700841 / DSM 12885 / JCM 10246 / 7p75a)</name>
    <dbReference type="NCBI Taxonomy" id="644966"/>
    <lineage>
        <taxon>Bacteria</taxon>
        <taxon>Bacillati</taxon>
        <taxon>Bacillota</taxon>
        <taxon>Clostridia</taxon>
        <taxon>Eubacteriales</taxon>
        <taxon>Clostridiales Family XVII. Incertae Sedis</taxon>
        <taxon>Thermaerobacter</taxon>
    </lineage>
</organism>
<name>E6SIJ4_THEM7</name>
<dbReference type="InterPro" id="IPR014017">
    <property type="entry name" value="DNA_helicase_UvrD-like_C"/>
</dbReference>
<dbReference type="GO" id="GO:0005524">
    <property type="term" value="F:ATP binding"/>
    <property type="evidence" value="ECO:0007669"/>
    <property type="project" value="UniProtKB-UniRule"/>
</dbReference>
<keyword evidence="9 13" id="KW-0234">DNA repair</keyword>
<keyword evidence="7 13" id="KW-0067">ATP-binding</keyword>
<dbReference type="GO" id="GO:0043138">
    <property type="term" value="F:3'-5' DNA helicase activity"/>
    <property type="evidence" value="ECO:0007669"/>
    <property type="project" value="UniProtKB-UniRule"/>
</dbReference>
<evidence type="ECO:0000256" key="11">
    <source>
        <dbReference type="ARBA" id="ARBA00034617"/>
    </source>
</evidence>
<feature type="domain" description="UvrD-like helicase C-terminal" evidence="17">
    <location>
        <begin position="653"/>
        <end position="972"/>
    </location>
</feature>
<evidence type="ECO:0000256" key="15">
    <source>
        <dbReference type="SAM" id="MobiDB-lite"/>
    </source>
</evidence>